<dbReference type="EMBL" id="CP002547">
    <property type="protein sequence ID" value="ADY56363.1"/>
    <property type="molecule type" value="Genomic_DNA"/>
</dbReference>
<dbReference type="Proteomes" id="UP000007488">
    <property type="component" value="Chromosome"/>
</dbReference>
<dbReference type="RefSeq" id="WP_013625230.1">
    <property type="nucleotide sequence ID" value="NC_015172.1"/>
</dbReference>
<name>F0T219_SYNGF</name>
<evidence type="ECO:0000256" key="1">
    <source>
        <dbReference type="SAM" id="Phobius"/>
    </source>
</evidence>
<proteinExistence type="predicted"/>
<reference evidence="3" key="2">
    <citation type="submission" date="2011-02" db="EMBL/GenBank/DDBJ databases">
        <title>The complete genome of Syntrophobotulus glycolicus DSM 8271.</title>
        <authorList>
            <person name="Lucas S."/>
            <person name="Copeland A."/>
            <person name="Lapidus A."/>
            <person name="Bruce D."/>
            <person name="Goodwin L."/>
            <person name="Pitluck S."/>
            <person name="Kyrpides N."/>
            <person name="Mavromatis K."/>
            <person name="Pagani I."/>
            <person name="Ivanova N."/>
            <person name="Mikhailova N."/>
            <person name="Chertkov O."/>
            <person name="Held B."/>
            <person name="Detter J.C."/>
            <person name="Tapia R."/>
            <person name="Han C."/>
            <person name="Land M."/>
            <person name="Hauser L."/>
            <person name="Markowitz V."/>
            <person name="Cheng J.-F."/>
            <person name="Hugenholtz P."/>
            <person name="Woyke T."/>
            <person name="Wu D."/>
            <person name="Spring S."/>
            <person name="Schroeder M."/>
            <person name="Brambilla E."/>
            <person name="Klenk H.-P."/>
            <person name="Eisen J.A."/>
        </authorList>
    </citation>
    <scope>NUCLEOTIDE SEQUENCE [LARGE SCALE GENOMIC DNA]</scope>
    <source>
        <strain evidence="3">DSM 8271 / FlGlyR</strain>
    </source>
</reference>
<dbReference type="InterPro" id="IPR023804">
    <property type="entry name" value="DUF3792_TM"/>
</dbReference>
<keyword evidence="1" id="KW-0812">Transmembrane</keyword>
<feature type="transmembrane region" description="Helical" evidence="1">
    <location>
        <begin position="103"/>
        <end position="120"/>
    </location>
</feature>
<dbReference type="KEGG" id="sgy:Sgly_2070"/>
<keyword evidence="3" id="KW-1185">Reference proteome</keyword>
<dbReference type="NCBIfam" id="TIGR04086">
    <property type="entry name" value="TIGR04086_membr"/>
    <property type="match status" value="1"/>
</dbReference>
<sequence>MEKTFQLSLIIKGLLVSAVISLILSLVLSLIYYFSDLSESVLFNFLCTALGVFGGSLFISYKAGSKGLFYGLAVGIGFVIFTMILYFVFSTTALSWLVLGEKSAVSIFSGCLGGMTGAVIRR</sequence>
<keyword evidence="1" id="KW-0472">Membrane</keyword>
<gene>
    <name evidence="2" type="ordered locus">Sgly_2070</name>
</gene>
<dbReference type="HOGENOM" id="CLU_149197_1_0_9"/>
<evidence type="ECO:0008006" key="4">
    <source>
        <dbReference type="Google" id="ProtNLM"/>
    </source>
</evidence>
<organism evidence="2 3">
    <name type="scientific">Syntrophobotulus glycolicus (strain DSM 8271 / FlGlyR)</name>
    <dbReference type="NCBI Taxonomy" id="645991"/>
    <lineage>
        <taxon>Bacteria</taxon>
        <taxon>Bacillati</taxon>
        <taxon>Bacillota</taxon>
        <taxon>Clostridia</taxon>
        <taxon>Eubacteriales</taxon>
        <taxon>Desulfitobacteriaceae</taxon>
        <taxon>Syntrophobotulus</taxon>
    </lineage>
</organism>
<feature type="transmembrane region" description="Helical" evidence="1">
    <location>
        <begin position="9"/>
        <end position="35"/>
    </location>
</feature>
<accession>F0T219</accession>
<feature type="transmembrane region" description="Helical" evidence="1">
    <location>
        <begin position="68"/>
        <end position="97"/>
    </location>
</feature>
<dbReference type="AlphaFoldDB" id="F0T219"/>
<evidence type="ECO:0000313" key="3">
    <source>
        <dbReference type="Proteomes" id="UP000007488"/>
    </source>
</evidence>
<reference evidence="2 3" key="1">
    <citation type="journal article" date="2011" name="Stand. Genomic Sci.">
        <title>Complete genome sequence of Syntrophobotulus glycolicus type strain (FlGlyR).</title>
        <authorList>
            <person name="Han C."/>
            <person name="Mwirichia R."/>
            <person name="Chertkov O."/>
            <person name="Held B."/>
            <person name="Lapidus A."/>
            <person name="Nolan M."/>
            <person name="Lucas S."/>
            <person name="Hammon N."/>
            <person name="Deshpande S."/>
            <person name="Cheng J.F."/>
            <person name="Tapia R."/>
            <person name="Goodwin L."/>
            <person name="Pitluck S."/>
            <person name="Huntemann M."/>
            <person name="Liolios K."/>
            <person name="Ivanova N."/>
            <person name="Pagani I."/>
            <person name="Mavromatis K."/>
            <person name="Ovchinikova G."/>
            <person name="Pati A."/>
            <person name="Chen A."/>
            <person name="Palaniappan K."/>
            <person name="Land M."/>
            <person name="Hauser L."/>
            <person name="Brambilla E.M."/>
            <person name="Rohde M."/>
            <person name="Spring S."/>
            <person name="Sikorski J."/>
            <person name="Goker M."/>
            <person name="Woyke T."/>
            <person name="Bristow J."/>
            <person name="Eisen J.A."/>
            <person name="Markowitz V."/>
            <person name="Hugenholtz P."/>
            <person name="Kyrpides N.C."/>
            <person name="Klenk H.P."/>
            <person name="Detter J.C."/>
        </authorList>
    </citation>
    <scope>NUCLEOTIDE SEQUENCE [LARGE SCALE GENOMIC DNA]</scope>
    <source>
        <strain evidence="3">DSM 8271 / FlGlyR</strain>
    </source>
</reference>
<dbReference type="eggNOG" id="ENOG50334TX">
    <property type="taxonomic scope" value="Bacteria"/>
</dbReference>
<keyword evidence="1" id="KW-1133">Transmembrane helix</keyword>
<protein>
    <recommendedName>
        <fullName evidence="4">TIGR04086 family membrane protein</fullName>
    </recommendedName>
</protein>
<feature type="transmembrane region" description="Helical" evidence="1">
    <location>
        <begin position="41"/>
        <end position="61"/>
    </location>
</feature>
<evidence type="ECO:0000313" key="2">
    <source>
        <dbReference type="EMBL" id="ADY56363.1"/>
    </source>
</evidence>
<dbReference type="Pfam" id="PF12670">
    <property type="entry name" value="DUF3792"/>
    <property type="match status" value="1"/>
</dbReference>